<dbReference type="PRINTS" id="PR00315">
    <property type="entry name" value="ELONGATNFCT"/>
</dbReference>
<keyword evidence="6" id="KW-0342">GTP-binding</keyword>
<dbReference type="EC" id="2.7.7.4" evidence="1"/>
<name>A0A644SXH9_9ZZZZ</name>
<protein>
    <recommendedName>
        <fullName evidence="1">sulfate adenylyltransferase</fullName>
        <ecNumber evidence="1">2.7.7.4</ecNumber>
    </recommendedName>
</protein>
<evidence type="ECO:0000259" key="7">
    <source>
        <dbReference type="PROSITE" id="PS51722"/>
    </source>
</evidence>
<keyword evidence="2" id="KW-0808">Transferase</keyword>
<gene>
    <name evidence="8" type="primary">cysNC_1</name>
    <name evidence="8" type="ORF">SDC9_04962</name>
</gene>
<dbReference type="CDD" id="cd04166">
    <property type="entry name" value="CysN_ATPS"/>
    <property type="match status" value="1"/>
</dbReference>
<dbReference type="InterPro" id="IPR011779">
    <property type="entry name" value="SO4_adenylTrfase_lsu"/>
</dbReference>
<keyword evidence="5" id="KW-0067">ATP-binding</keyword>
<evidence type="ECO:0000256" key="1">
    <source>
        <dbReference type="ARBA" id="ARBA00012391"/>
    </source>
</evidence>
<evidence type="ECO:0000313" key="8">
    <source>
        <dbReference type="EMBL" id="MPL59409.1"/>
    </source>
</evidence>
<proteinExistence type="predicted"/>
<dbReference type="PANTHER" id="PTHR23115">
    <property type="entry name" value="TRANSLATION FACTOR"/>
    <property type="match status" value="1"/>
</dbReference>
<dbReference type="EMBL" id="VSSQ01000009">
    <property type="protein sequence ID" value="MPL59409.1"/>
    <property type="molecule type" value="Genomic_DNA"/>
</dbReference>
<dbReference type="InterPro" id="IPR027417">
    <property type="entry name" value="P-loop_NTPase"/>
</dbReference>
<dbReference type="SUPFAM" id="SSF50465">
    <property type="entry name" value="EF-Tu/eEF-1alpha/eIF2-gamma C-terminal domain"/>
    <property type="match status" value="1"/>
</dbReference>
<dbReference type="SUPFAM" id="SSF50447">
    <property type="entry name" value="Translation proteins"/>
    <property type="match status" value="1"/>
</dbReference>
<dbReference type="GO" id="GO:0005524">
    <property type="term" value="F:ATP binding"/>
    <property type="evidence" value="ECO:0007669"/>
    <property type="project" value="UniProtKB-KW"/>
</dbReference>
<dbReference type="GO" id="GO:0004781">
    <property type="term" value="F:sulfate adenylyltransferase (ATP) activity"/>
    <property type="evidence" value="ECO:0007669"/>
    <property type="project" value="UniProtKB-EC"/>
</dbReference>
<dbReference type="GO" id="GO:0005525">
    <property type="term" value="F:GTP binding"/>
    <property type="evidence" value="ECO:0007669"/>
    <property type="project" value="UniProtKB-KW"/>
</dbReference>
<accession>A0A644SXH9</accession>
<evidence type="ECO:0000256" key="4">
    <source>
        <dbReference type="ARBA" id="ARBA00022741"/>
    </source>
</evidence>
<reference evidence="8" key="1">
    <citation type="submission" date="2019-08" db="EMBL/GenBank/DDBJ databases">
        <authorList>
            <person name="Kucharzyk K."/>
            <person name="Murdoch R.W."/>
            <person name="Higgins S."/>
            <person name="Loffler F."/>
        </authorList>
    </citation>
    <scope>NUCLEOTIDE SEQUENCE</scope>
</reference>
<dbReference type="InterPro" id="IPR054696">
    <property type="entry name" value="GTP-eEF1A_C"/>
</dbReference>
<dbReference type="InterPro" id="IPR009000">
    <property type="entry name" value="Transl_B-barrel_sf"/>
</dbReference>
<dbReference type="Pfam" id="PF00009">
    <property type="entry name" value="GTP_EFTU"/>
    <property type="match status" value="1"/>
</dbReference>
<dbReference type="InterPro" id="IPR009001">
    <property type="entry name" value="Transl_elong_EF1A/Init_IF2_C"/>
</dbReference>
<dbReference type="Gene3D" id="3.40.50.300">
    <property type="entry name" value="P-loop containing nucleotide triphosphate hydrolases"/>
    <property type="match status" value="2"/>
</dbReference>
<comment type="caution">
    <text evidence="8">The sequence shown here is derived from an EMBL/GenBank/DDBJ whole genome shotgun (WGS) entry which is preliminary data.</text>
</comment>
<evidence type="ECO:0000256" key="2">
    <source>
        <dbReference type="ARBA" id="ARBA00022679"/>
    </source>
</evidence>
<dbReference type="SUPFAM" id="SSF52540">
    <property type="entry name" value="P-loop containing nucleoside triphosphate hydrolases"/>
    <property type="match status" value="1"/>
</dbReference>
<dbReference type="InterPro" id="IPR041757">
    <property type="entry name" value="CysN_GTP-bd"/>
</dbReference>
<dbReference type="Pfam" id="PF22594">
    <property type="entry name" value="GTP-eEF1A_C"/>
    <property type="match status" value="1"/>
</dbReference>
<dbReference type="InterPro" id="IPR000795">
    <property type="entry name" value="T_Tr_GTP-bd_dom"/>
</dbReference>
<dbReference type="InterPro" id="IPR059117">
    <property type="entry name" value="APS_kinase_dom"/>
</dbReference>
<keyword evidence="4" id="KW-0547">Nucleotide-binding</keyword>
<dbReference type="InterPro" id="IPR050100">
    <property type="entry name" value="TRAFAC_GTPase_members"/>
</dbReference>
<dbReference type="Gene3D" id="2.40.30.10">
    <property type="entry name" value="Translation factors"/>
    <property type="match status" value="2"/>
</dbReference>
<evidence type="ECO:0000256" key="3">
    <source>
        <dbReference type="ARBA" id="ARBA00022695"/>
    </source>
</evidence>
<dbReference type="GO" id="GO:0003924">
    <property type="term" value="F:GTPase activity"/>
    <property type="evidence" value="ECO:0007669"/>
    <property type="project" value="InterPro"/>
</dbReference>
<evidence type="ECO:0000256" key="5">
    <source>
        <dbReference type="ARBA" id="ARBA00022840"/>
    </source>
</evidence>
<dbReference type="AlphaFoldDB" id="A0A644SXH9"/>
<dbReference type="NCBIfam" id="TIGR02034">
    <property type="entry name" value="CysN"/>
    <property type="match status" value="1"/>
</dbReference>
<dbReference type="PROSITE" id="PS51722">
    <property type="entry name" value="G_TR_2"/>
    <property type="match status" value="1"/>
</dbReference>
<organism evidence="8">
    <name type="scientific">bioreactor metagenome</name>
    <dbReference type="NCBI Taxonomy" id="1076179"/>
    <lineage>
        <taxon>unclassified sequences</taxon>
        <taxon>metagenomes</taxon>
        <taxon>ecological metagenomes</taxon>
    </lineage>
</organism>
<dbReference type="InterPro" id="IPR031157">
    <property type="entry name" value="G_TR_CS"/>
</dbReference>
<sequence length="614" mass="68733">MTGADWKPCGEAGICKMDNREQMNIVIVGHVDHGKSTVIGRLLADTGSLPEGKLEAIQEYCRKNARPFEYAFLLDALKDEQAQGITIDTARSFFKTGKRDYIIIDAPGHIEFLKNMVTGASRAEAALVVIDAKEGIRENSKRHGHIAAMLGIRQVVVLVNKMDLVDFDRQTFETIRREFGEFLHKLNIQPVNFIPLSAFNGDNIAVRSQRTAWYEGPTVLEQLDSLSNRKGNQELPLRMPVQDIYKFTAAGDDRRIVAGTILSGTIRSGDEVVFLPSRKRSVIQSIEGFNVSQRDMAYADEAVGLTLKTQIYIKPGELMVKVQDKQPQMGSRFKANIFWVGKAPLIKNKTYKLKIGTLKIGVKMVEILNIIDAAELNIDTFKDQAEKHDVAECIFETAKPIAFDPVTEMEQTGRFVIVDNYEISGGGIILEQVDDDRSSLQEHVRQRETQWEKGLIQPAQRAGIYGHKAKFIVLTSGSADHGPVIETIARELEQTLFRLNYKAYYLGVRNLLHGLAAEETIKDWSRDREIRQVGELARILTDSGQIFITTVFNLEDDEAENLKLLNQPSEILVITIGESPFYSFQPDASLGVEGAVAAVGGLLQKQEIILDYYL</sequence>
<dbReference type="Pfam" id="PF01583">
    <property type="entry name" value="APS_kinase"/>
    <property type="match status" value="1"/>
</dbReference>
<keyword evidence="3" id="KW-0548">Nucleotidyltransferase</keyword>
<dbReference type="PROSITE" id="PS00301">
    <property type="entry name" value="G_TR_1"/>
    <property type="match status" value="1"/>
</dbReference>
<feature type="domain" description="Tr-type G" evidence="7">
    <location>
        <begin position="20"/>
        <end position="234"/>
    </location>
</feature>
<dbReference type="GO" id="GO:0006790">
    <property type="term" value="P:sulfur compound metabolic process"/>
    <property type="evidence" value="ECO:0007669"/>
    <property type="project" value="InterPro"/>
</dbReference>
<evidence type="ECO:0000256" key="6">
    <source>
        <dbReference type="ARBA" id="ARBA00023134"/>
    </source>
</evidence>